<evidence type="ECO:0000313" key="1">
    <source>
        <dbReference type="EMBL" id="MDQ0545267.1"/>
    </source>
</evidence>
<sequence length="118" mass="12859">MDARPAPSAGQGLPFPTMRVPYLGRYRYVYDFERHAACAGEVVTVFGSAASISPAVIILRRSTVLDEMRAYPIVAPDNPLPDPVRVGRWHVSISIVSHCANREWAAPVAHFDIAVVGS</sequence>
<dbReference type="AlphaFoldDB" id="A0AAJ1TXG7"/>
<dbReference type="EMBL" id="JAUSWL010000008">
    <property type="protein sequence ID" value="MDQ0545267.1"/>
    <property type="molecule type" value="Genomic_DNA"/>
</dbReference>
<dbReference type="RefSeq" id="WP_230367058.1">
    <property type="nucleotide sequence ID" value="NZ_JAJALK010000009.1"/>
</dbReference>
<organism evidence="1 2">
    <name type="scientific">Methylobacterium brachiatum</name>
    <dbReference type="NCBI Taxonomy" id="269660"/>
    <lineage>
        <taxon>Bacteria</taxon>
        <taxon>Pseudomonadati</taxon>
        <taxon>Pseudomonadota</taxon>
        <taxon>Alphaproteobacteria</taxon>
        <taxon>Hyphomicrobiales</taxon>
        <taxon>Methylobacteriaceae</taxon>
        <taxon>Methylobacterium</taxon>
    </lineage>
</organism>
<proteinExistence type="predicted"/>
<evidence type="ECO:0000313" key="2">
    <source>
        <dbReference type="Proteomes" id="UP001223420"/>
    </source>
</evidence>
<reference evidence="1" key="1">
    <citation type="submission" date="2023-07" db="EMBL/GenBank/DDBJ databases">
        <title>Genomic Encyclopedia of Type Strains, Phase IV (KMG-IV): sequencing the most valuable type-strain genomes for metagenomic binning, comparative biology and taxonomic classification.</title>
        <authorList>
            <person name="Goeker M."/>
        </authorList>
    </citation>
    <scope>NUCLEOTIDE SEQUENCE</scope>
    <source>
        <strain evidence="1">DSM 19569</strain>
    </source>
</reference>
<gene>
    <name evidence="1" type="ORF">QO001_004210</name>
</gene>
<name>A0AAJ1TXG7_9HYPH</name>
<dbReference type="Proteomes" id="UP001223420">
    <property type="component" value="Unassembled WGS sequence"/>
</dbReference>
<protein>
    <submittedName>
        <fullName evidence="1">Uncharacterized protein</fullName>
    </submittedName>
</protein>
<comment type="caution">
    <text evidence="1">The sequence shown here is derived from an EMBL/GenBank/DDBJ whole genome shotgun (WGS) entry which is preliminary data.</text>
</comment>
<accession>A0AAJ1TXG7</accession>